<dbReference type="PANTHER" id="PTHR47076:SF1">
    <property type="entry name" value="NHL DOMAIN PROTEIN"/>
    <property type="match status" value="1"/>
</dbReference>
<dbReference type="OMA" id="NDGKTIC"/>
<dbReference type="AlphaFoldDB" id="A9P0M0"/>
<reference evidence="1" key="2">
    <citation type="journal article" date="2008" name="BMC Genomics">
        <title>A conifer genomics resource of 200,000 spruce (Picea spp.) ESTs and 6,464 high-quality, sequence-finished full-length cDNAs for Sitka spruce (Picea sitchensis).</title>
        <authorList>
            <person name="Ralph S.G."/>
            <person name="Chun H.J."/>
            <person name="Kolosova N."/>
            <person name="Cooper D."/>
            <person name="Oddy C."/>
            <person name="Ritland C.E."/>
            <person name="Kirkpatrick R."/>
            <person name="Moore R."/>
            <person name="Barber S."/>
            <person name="Holt R.A."/>
            <person name="Jones S.J."/>
            <person name="Marra M.A."/>
            <person name="Douglas C.J."/>
            <person name="Ritland K."/>
            <person name="Bohlmann J."/>
        </authorList>
    </citation>
    <scope>NUCLEOTIDE SEQUENCE</scope>
    <source>
        <tissue evidence="1">Green portion of the leader tissue</tissue>
    </source>
</reference>
<evidence type="ECO:0000313" key="2">
    <source>
        <dbReference type="EMBL" id="ABR17894.1"/>
    </source>
</evidence>
<dbReference type="PANTHER" id="PTHR47076">
    <property type="entry name" value="NHL DOMAIN PROTEIN"/>
    <property type="match status" value="1"/>
</dbReference>
<dbReference type="EMBL" id="EF087176">
    <property type="protein sequence ID" value="ABK26431.1"/>
    <property type="molecule type" value="mRNA"/>
</dbReference>
<protein>
    <submittedName>
        <fullName evidence="1">Uncharacterized protein</fullName>
    </submittedName>
</protein>
<accession>A9P0M0</accession>
<name>A9P0M0_PICSI</name>
<dbReference type="EMBL" id="EF678116">
    <property type="protein sequence ID" value="ABR17894.1"/>
    <property type="molecule type" value="mRNA"/>
</dbReference>
<organism evidence="1">
    <name type="scientific">Picea sitchensis</name>
    <name type="common">Sitka spruce</name>
    <name type="synonym">Pinus sitchensis</name>
    <dbReference type="NCBI Taxonomy" id="3332"/>
    <lineage>
        <taxon>Eukaryota</taxon>
        <taxon>Viridiplantae</taxon>
        <taxon>Streptophyta</taxon>
        <taxon>Embryophyta</taxon>
        <taxon>Tracheophyta</taxon>
        <taxon>Spermatophyta</taxon>
        <taxon>Pinopsida</taxon>
        <taxon>Pinidae</taxon>
        <taxon>Conifers I</taxon>
        <taxon>Pinales</taxon>
        <taxon>Pinaceae</taxon>
        <taxon>Picea</taxon>
    </lineage>
</organism>
<reference evidence="2" key="1">
    <citation type="submission" date="2007-06" db="EMBL/GenBank/DDBJ databases">
        <title>Full length cDNA sequences from Sitka Spruce (Picea sitchensis).</title>
        <authorList>
            <person name="Ralph S.G."/>
            <person name="Chun H.E."/>
            <person name="Liao N."/>
            <person name="Ali J."/>
            <person name="Reid K."/>
            <person name="Kolosova N."/>
            <person name="Cooper N."/>
            <person name="Cullis C."/>
            <person name="Jancsik S."/>
            <person name="Moore R."/>
            <person name="Mayo M."/>
            <person name="Wagner S."/>
            <person name="Holt R.A."/>
            <person name="Jones S.J.M."/>
            <person name="Marra M.A."/>
            <person name="Ritland C.E."/>
            <person name="Ritland K."/>
            <person name="Bohlmann J."/>
        </authorList>
    </citation>
    <scope>NUCLEOTIDE SEQUENCE</scope>
    <source>
        <tissue evidence="2">Bark</tissue>
    </source>
</reference>
<evidence type="ECO:0000313" key="1">
    <source>
        <dbReference type="EMBL" id="ABK26431.1"/>
    </source>
</evidence>
<sequence>MWPPPLYRSNPAGEMDVEPIRPRHPTIAGILFCCCNGFDDERSLLRPSWFHKVKRSNPEADPMDGDPHNWWRKGWNSVRRAGEWSESIIEDAGNCCSGPKLKYFARRMKNDGKTICSSRPSRFQYDPLSYELNFDHGSRQVEDYQYQGMPLTAVKPGESPGNLE</sequence>
<proteinExistence type="evidence at transcript level"/>